<dbReference type="EMBL" id="JTDY01008978">
    <property type="protein sequence ID" value="KOB64244.1"/>
    <property type="molecule type" value="Genomic_DNA"/>
</dbReference>
<gene>
    <name evidence="1" type="ORF">OBRU01_24476</name>
</gene>
<sequence length="215" mass="24201">MEVREAGDGAPSGDFIRTSPKKYSWAEVRQAVHDLRKELSSLSTMIPMAISFRKLCNGKTRIYFLRTPQHGWEITLLYTDITPTLSVTAGKWSREEQLLWERQRVAAWGIASYELHPQTGRVLFPCASSLFVAEERTGQVSAASRELIYIASYELHPQTGRLHPQTGRVLFPCASSLFVAEERTGQKTSPTTVLDYYQEGANDCEYHRACSPVGV</sequence>
<evidence type="ECO:0000313" key="2">
    <source>
        <dbReference type="Proteomes" id="UP000037510"/>
    </source>
</evidence>
<dbReference type="STRING" id="104452.A0A0L7KMS7"/>
<proteinExistence type="predicted"/>
<protein>
    <submittedName>
        <fullName evidence="1">Dipeptidyl peptidase 9</fullName>
    </submittedName>
</protein>
<dbReference type="AlphaFoldDB" id="A0A0L7KMS7"/>
<comment type="caution">
    <text evidence="1">The sequence shown here is derived from an EMBL/GenBank/DDBJ whole genome shotgun (WGS) entry which is preliminary data.</text>
</comment>
<feature type="non-terminal residue" evidence="1">
    <location>
        <position position="215"/>
    </location>
</feature>
<dbReference type="Proteomes" id="UP000037510">
    <property type="component" value="Unassembled WGS sequence"/>
</dbReference>
<accession>A0A0L7KMS7</accession>
<dbReference type="Gene3D" id="2.140.10.30">
    <property type="entry name" value="Dipeptidylpeptidase IV, N-terminal domain"/>
    <property type="match status" value="1"/>
</dbReference>
<organism evidence="1 2">
    <name type="scientific">Operophtera brumata</name>
    <name type="common">Winter moth</name>
    <name type="synonym">Phalaena brumata</name>
    <dbReference type="NCBI Taxonomy" id="104452"/>
    <lineage>
        <taxon>Eukaryota</taxon>
        <taxon>Metazoa</taxon>
        <taxon>Ecdysozoa</taxon>
        <taxon>Arthropoda</taxon>
        <taxon>Hexapoda</taxon>
        <taxon>Insecta</taxon>
        <taxon>Pterygota</taxon>
        <taxon>Neoptera</taxon>
        <taxon>Endopterygota</taxon>
        <taxon>Lepidoptera</taxon>
        <taxon>Glossata</taxon>
        <taxon>Ditrysia</taxon>
        <taxon>Geometroidea</taxon>
        <taxon>Geometridae</taxon>
        <taxon>Larentiinae</taxon>
        <taxon>Operophtera</taxon>
    </lineage>
</organism>
<keyword evidence="2" id="KW-1185">Reference proteome</keyword>
<reference evidence="1 2" key="1">
    <citation type="journal article" date="2015" name="Genome Biol. Evol.">
        <title>The genome of winter moth (Operophtera brumata) provides a genomic perspective on sexual dimorphism and phenology.</title>
        <authorList>
            <person name="Derks M.F."/>
            <person name="Smit S."/>
            <person name="Salis L."/>
            <person name="Schijlen E."/>
            <person name="Bossers A."/>
            <person name="Mateman C."/>
            <person name="Pijl A.S."/>
            <person name="de Ridder D."/>
            <person name="Groenen M.A."/>
            <person name="Visser M.E."/>
            <person name="Megens H.J."/>
        </authorList>
    </citation>
    <scope>NUCLEOTIDE SEQUENCE [LARGE SCALE GENOMIC DNA]</scope>
    <source>
        <strain evidence="1">WM2013NL</strain>
        <tissue evidence="1">Head and thorax</tissue>
    </source>
</reference>
<name>A0A0L7KMS7_OPEBR</name>
<evidence type="ECO:0000313" key="1">
    <source>
        <dbReference type="EMBL" id="KOB64244.1"/>
    </source>
</evidence>